<dbReference type="CDD" id="cd03316">
    <property type="entry name" value="MR_like"/>
    <property type="match status" value="1"/>
</dbReference>
<dbReference type="SFLD" id="SFLDS00001">
    <property type="entry name" value="Enolase"/>
    <property type="match status" value="1"/>
</dbReference>
<dbReference type="InterPro" id="IPR034593">
    <property type="entry name" value="DgoD-like"/>
</dbReference>
<dbReference type="InterPro" id="IPR036849">
    <property type="entry name" value="Enolase-like_C_sf"/>
</dbReference>
<keyword evidence="1" id="KW-0456">Lyase</keyword>
<dbReference type="InterPro" id="IPR029017">
    <property type="entry name" value="Enolase-like_N"/>
</dbReference>
<dbReference type="EMBL" id="FOSQ01000009">
    <property type="protein sequence ID" value="SFK87464.1"/>
    <property type="molecule type" value="Genomic_DNA"/>
</dbReference>
<dbReference type="GO" id="GO:0016829">
    <property type="term" value="F:lyase activity"/>
    <property type="evidence" value="ECO:0007669"/>
    <property type="project" value="UniProtKB-KW"/>
</dbReference>
<evidence type="ECO:0000313" key="3">
    <source>
        <dbReference type="EMBL" id="SFK87464.1"/>
    </source>
</evidence>
<dbReference type="AlphaFoldDB" id="A0A1I4D1C5"/>
<protein>
    <submittedName>
        <fullName evidence="3">L-alanine-DL-glutamate epimerase</fullName>
    </submittedName>
</protein>
<dbReference type="InterPro" id="IPR013341">
    <property type="entry name" value="Mandelate_racemase_N_dom"/>
</dbReference>
<dbReference type="RefSeq" id="WP_092961780.1">
    <property type="nucleotide sequence ID" value="NZ_FOSQ01000009.1"/>
</dbReference>
<proteinExistence type="predicted"/>
<dbReference type="STRING" id="1123062.SAMN02745775_10989"/>
<gene>
    <name evidence="3" type="ORF">SAMN02745775_10989</name>
</gene>
<evidence type="ECO:0000256" key="1">
    <source>
        <dbReference type="ARBA" id="ARBA00023239"/>
    </source>
</evidence>
<dbReference type="SUPFAM" id="SSF54826">
    <property type="entry name" value="Enolase N-terminal domain-like"/>
    <property type="match status" value="1"/>
</dbReference>
<dbReference type="Gene3D" id="3.30.390.10">
    <property type="entry name" value="Enolase-like, N-terminal domain"/>
    <property type="match status" value="1"/>
</dbReference>
<dbReference type="SMART" id="SM00922">
    <property type="entry name" value="MR_MLE"/>
    <property type="match status" value="1"/>
</dbReference>
<feature type="domain" description="Mandelate racemase/muconate lactonizing enzyme C-terminal" evidence="2">
    <location>
        <begin position="160"/>
        <end position="268"/>
    </location>
</feature>
<name>A0A1I4D1C5_9PROT</name>
<dbReference type="InterPro" id="IPR013342">
    <property type="entry name" value="Mandelate_racemase_C"/>
</dbReference>
<dbReference type="SFLD" id="SFLDG00179">
    <property type="entry name" value="mandelate_racemase"/>
    <property type="match status" value="1"/>
</dbReference>
<evidence type="ECO:0000259" key="2">
    <source>
        <dbReference type="SMART" id="SM00922"/>
    </source>
</evidence>
<dbReference type="InterPro" id="IPR029065">
    <property type="entry name" value="Enolase_C-like"/>
</dbReference>
<dbReference type="PANTHER" id="PTHR48080:SF2">
    <property type="entry name" value="D-GALACTONATE DEHYDRATASE"/>
    <property type="match status" value="1"/>
</dbReference>
<dbReference type="SUPFAM" id="SSF51604">
    <property type="entry name" value="Enolase C-terminal domain-like"/>
    <property type="match status" value="1"/>
</dbReference>
<reference evidence="3 4" key="1">
    <citation type="submission" date="2016-10" db="EMBL/GenBank/DDBJ databases">
        <authorList>
            <person name="de Groot N.N."/>
        </authorList>
    </citation>
    <scope>NUCLEOTIDE SEQUENCE [LARGE SCALE GENOMIC DNA]</scope>
    <source>
        <strain evidence="3 4">DSM 19981</strain>
    </source>
</reference>
<dbReference type="PANTHER" id="PTHR48080">
    <property type="entry name" value="D-GALACTONATE DEHYDRATASE-RELATED"/>
    <property type="match status" value="1"/>
</dbReference>
<dbReference type="Pfam" id="PF02746">
    <property type="entry name" value="MR_MLE_N"/>
    <property type="match status" value="1"/>
</dbReference>
<dbReference type="Pfam" id="PF13378">
    <property type="entry name" value="MR_MLE_C"/>
    <property type="match status" value="1"/>
</dbReference>
<organism evidence="3 4">
    <name type="scientific">Falsiroseomonas stagni DSM 19981</name>
    <dbReference type="NCBI Taxonomy" id="1123062"/>
    <lineage>
        <taxon>Bacteria</taxon>
        <taxon>Pseudomonadati</taxon>
        <taxon>Pseudomonadota</taxon>
        <taxon>Alphaproteobacteria</taxon>
        <taxon>Acetobacterales</taxon>
        <taxon>Roseomonadaceae</taxon>
        <taxon>Falsiroseomonas</taxon>
    </lineage>
</organism>
<dbReference type="OrthoDB" id="7511553at2"/>
<accession>A0A1I4D1C5</accession>
<sequence length="401" mass="43652">MSASSRITCVRTLRVPERANLCWVEIETAEGLTGLGEAFRGAAAVEGQIHDLVAPYLLGKDARDIERHHRFLMTPYVGFGASSAEMRAASAVDIALWDLAGQRLGVPVHEALGGLSRDRIRAYNTCAGYDYNSRPNRREVAGAEDRAGPYDDQIAFMNAPDELAHSLLEEGFTAMKIWPFDIHAAESGGQLINLVDLNKGMEPFEKIRAAVGDRMEVMAELHSLWSLPAASRICNALAPIRPFWVEDPILKMDDTAALAELRRMAPGVPICASETLGGKVAFRDLLVAGATDIVMVDLTWCGGLTEARKIAAMAEAWARPVAPHDCTGPVTLVASLHFALHAATAIFQEVVRATLATWYRDLVTVLPRVERGYCLPMQGPGLGTALQPDTRKRATIRESRA</sequence>
<dbReference type="Gene3D" id="3.20.20.120">
    <property type="entry name" value="Enolase-like C-terminal domain"/>
    <property type="match status" value="1"/>
</dbReference>
<keyword evidence="4" id="KW-1185">Reference proteome</keyword>
<dbReference type="Proteomes" id="UP000199473">
    <property type="component" value="Unassembled WGS sequence"/>
</dbReference>
<evidence type="ECO:0000313" key="4">
    <source>
        <dbReference type="Proteomes" id="UP000199473"/>
    </source>
</evidence>